<evidence type="ECO:0000256" key="6">
    <source>
        <dbReference type="ARBA" id="ARBA00023136"/>
    </source>
</evidence>
<keyword evidence="5 9" id="KW-0798">TonB box</keyword>
<feature type="region of interest" description="Disordered" evidence="10">
    <location>
        <begin position="73"/>
        <end position="111"/>
    </location>
</feature>
<dbReference type="EMBL" id="JAZHYN010000036">
    <property type="protein sequence ID" value="MEF3367278.1"/>
    <property type="molecule type" value="Genomic_DNA"/>
</dbReference>
<dbReference type="RefSeq" id="WP_332082322.1">
    <property type="nucleotide sequence ID" value="NZ_JAZHYN010000036.1"/>
</dbReference>
<feature type="domain" description="TonB-dependent receptor-like beta-barrel" evidence="11">
    <location>
        <begin position="322"/>
        <end position="813"/>
    </location>
</feature>
<keyword evidence="6 8" id="KW-0472">Membrane</keyword>
<dbReference type="InterPro" id="IPR037066">
    <property type="entry name" value="Plug_dom_sf"/>
</dbReference>
<evidence type="ECO:0000256" key="10">
    <source>
        <dbReference type="SAM" id="MobiDB-lite"/>
    </source>
</evidence>
<keyword evidence="4 8" id="KW-0812">Transmembrane</keyword>
<comment type="subcellular location">
    <subcellularLocation>
        <location evidence="1 8">Cell outer membrane</location>
        <topology evidence="1 8">Multi-pass membrane protein</topology>
    </subcellularLocation>
</comment>
<dbReference type="Pfam" id="PF00593">
    <property type="entry name" value="TonB_dep_Rec_b-barrel"/>
    <property type="match status" value="1"/>
</dbReference>
<dbReference type="InterPro" id="IPR039426">
    <property type="entry name" value="TonB-dep_rcpt-like"/>
</dbReference>
<dbReference type="PANTHER" id="PTHR32552">
    <property type="entry name" value="FERRICHROME IRON RECEPTOR-RELATED"/>
    <property type="match status" value="1"/>
</dbReference>
<evidence type="ECO:0000259" key="11">
    <source>
        <dbReference type="Pfam" id="PF00593"/>
    </source>
</evidence>
<comment type="similarity">
    <text evidence="8 9">Belongs to the TonB-dependent receptor family.</text>
</comment>
<evidence type="ECO:0000256" key="8">
    <source>
        <dbReference type="PROSITE-ProRule" id="PRU01360"/>
    </source>
</evidence>
<keyword evidence="13" id="KW-0675">Receptor</keyword>
<dbReference type="Pfam" id="PF07715">
    <property type="entry name" value="Plug"/>
    <property type="match status" value="1"/>
</dbReference>
<reference evidence="13 14" key="1">
    <citation type="submission" date="2024-02" db="EMBL/GenBank/DDBJ databases">
        <authorList>
            <person name="Grouzdev D."/>
        </authorList>
    </citation>
    <scope>NUCLEOTIDE SEQUENCE [LARGE SCALE GENOMIC DNA]</scope>
    <source>
        <strain evidence="13 14">9N</strain>
    </source>
</reference>
<keyword evidence="3 8" id="KW-1134">Transmembrane beta strand</keyword>
<dbReference type="InterPro" id="IPR000531">
    <property type="entry name" value="Beta-barrel_TonB"/>
</dbReference>
<organism evidence="13 14">
    <name type="scientific">Methylocystis borbori</name>
    <dbReference type="NCBI Taxonomy" id="3118750"/>
    <lineage>
        <taxon>Bacteria</taxon>
        <taxon>Pseudomonadati</taxon>
        <taxon>Pseudomonadota</taxon>
        <taxon>Alphaproteobacteria</taxon>
        <taxon>Hyphomicrobiales</taxon>
        <taxon>Methylocystaceae</taxon>
        <taxon>Methylocystis</taxon>
    </lineage>
</organism>
<evidence type="ECO:0000259" key="12">
    <source>
        <dbReference type="Pfam" id="PF07715"/>
    </source>
</evidence>
<feature type="domain" description="TonB-dependent receptor plug" evidence="12">
    <location>
        <begin position="148"/>
        <end position="246"/>
    </location>
</feature>
<keyword evidence="7 8" id="KW-0998">Cell outer membrane</keyword>
<dbReference type="PROSITE" id="PS52016">
    <property type="entry name" value="TONB_DEPENDENT_REC_3"/>
    <property type="match status" value="1"/>
</dbReference>
<protein>
    <submittedName>
        <fullName evidence="13">TonB-dependent receptor</fullName>
    </submittedName>
</protein>
<evidence type="ECO:0000256" key="1">
    <source>
        <dbReference type="ARBA" id="ARBA00004571"/>
    </source>
</evidence>
<dbReference type="InterPro" id="IPR036942">
    <property type="entry name" value="Beta-barrel_TonB_sf"/>
</dbReference>
<dbReference type="PANTHER" id="PTHR32552:SF83">
    <property type="entry name" value="BLR3904 PROTEIN"/>
    <property type="match status" value="1"/>
</dbReference>
<evidence type="ECO:0000256" key="2">
    <source>
        <dbReference type="ARBA" id="ARBA00022448"/>
    </source>
</evidence>
<evidence type="ECO:0000313" key="13">
    <source>
        <dbReference type="EMBL" id="MEF3367278.1"/>
    </source>
</evidence>
<comment type="caution">
    <text evidence="13">The sequence shown here is derived from an EMBL/GenBank/DDBJ whole genome shotgun (WGS) entry which is preliminary data.</text>
</comment>
<evidence type="ECO:0000256" key="4">
    <source>
        <dbReference type="ARBA" id="ARBA00022692"/>
    </source>
</evidence>
<sequence>MSDVKSPISLRMFRQSLPARRTTERVSVKALGVAAALASSVSASALAQSASTTLPPVKVDAPQEKPRVVAPAKPKPVMAHARPARHAPSHGTTGARGGAPSMASSGGQGGAGGVPAIVTAANANPYADPVAPYKVDRLASNKFTQPILNTPRTITVLSKEVLDDKNAFTLREIGRSTAGVTLGTGEGGNAFGDRFFIRGFDARNDIFVDGIRDPGVNVRENFYTEQVEILRGPGSSFAGRGTAGGAINIVTKQARDRDFVDFDAIGGFSDHMKRLTLDVNKAISPILAVRVNGLYHDSNVAGRSFVTDYRDGVAGSVVFKPLDNLTLTAQYTHVYQNGLPDFGVPYNRIRNRPYPEGVTQRDTWYGLINRDFQVYKQDFGTFTAQYRANEDITLTSRFRQERAVIDYVGSLAQSGAGYLPRTLIPASVSIGGQSRYQVTNVLDSQTEANVKFITGPVSHEAVIGVEFAREGVTRTNYSGLTSESNGVNVFSGNNVTCSLYLPCTYLPFNNKPYINPNLNNLNRIAVDTKSGYLIETANYENIVIANGGVRYDDYNITSRTQTYSTFASSHSGMTNYNLGLVLKPLPEASVYAAYATSSNPVGAELDGSAANYGGLNTAAQIFPPQYNRAKEIGLKWELFDRHLLATAALFRTDVSGAREVNSGVTTANASYYVQGVDLEIAGNITDKWSAIGGLVLMESKVKSSYVLTNVGLQLANIAHESFSMLSKYKFGDLIGLPADWLEIGGQAIYRSKVYGGNNLIANGAVNVNSLGLPTANNVVLNVPTVLPSYWRFDIFAESKVGEHVTMKFSVNNLFNRTFYDAFYQTANPFVQMAPGRSVYLEAKVHF</sequence>
<gene>
    <name evidence="13" type="ORF">V3H18_12110</name>
</gene>
<evidence type="ECO:0000256" key="9">
    <source>
        <dbReference type="RuleBase" id="RU003357"/>
    </source>
</evidence>
<dbReference type="CDD" id="cd01347">
    <property type="entry name" value="ligand_gated_channel"/>
    <property type="match status" value="1"/>
</dbReference>
<dbReference type="InterPro" id="IPR012910">
    <property type="entry name" value="Plug_dom"/>
</dbReference>
<keyword evidence="14" id="KW-1185">Reference proteome</keyword>
<keyword evidence="2 8" id="KW-0813">Transport</keyword>
<evidence type="ECO:0000313" key="14">
    <source>
        <dbReference type="Proteomes" id="UP001350748"/>
    </source>
</evidence>
<dbReference type="Proteomes" id="UP001350748">
    <property type="component" value="Unassembled WGS sequence"/>
</dbReference>
<accession>A0ABU7XIS8</accession>
<dbReference type="Gene3D" id="2.40.170.20">
    <property type="entry name" value="TonB-dependent receptor, beta-barrel domain"/>
    <property type="match status" value="1"/>
</dbReference>
<evidence type="ECO:0000256" key="5">
    <source>
        <dbReference type="ARBA" id="ARBA00023077"/>
    </source>
</evidence>
<dbReference type="SUPFAM" id="SSF56935">
    <property type="entry name" value="Porins"/>
    <property type="match status" value="1"/>
</dbReference>
<dbReference type="Gene3D" id="2.170.130.10">
    <property type="entry name" value="TonB-dependent receptor, plug domain"/>
    <property type="match status" value="1"/>
</dbReference>
<evidence type="ECO:0000256" key="3">
    <source>
        <dbReference type="ARBA" id="ARBA00022452"/>
    </source>
</evidence>
<proteinExistence type="inferred from homology"/>
<evidence type="ECO:0000256" key="7">
    <source>
        <dbReference type="ARBA" id="ARBA00023237"/>
    </source>
</evidence>
<name>A0ABU7XIS8_9HYPH</name>